<evidence type="ECO:0000256" key="10">
    <source>
        <dbReference type="ARBA" id="ARBA00059220"/>
    </source>
</evidence>
<keyword evidence="16" id="KW-0456">Lyase</keyword>
<evidence type="ECO:0000256" key="6">
    <source>
        <dbReference type="ARBA" id="ARBA00022827"/>
    </source>
</evidence>
<feature type="domain" description="Photolyase/cryptochrome alpha/beta" evidence="15">
    <location>
        <begin position="3"/>
        <end position="133"/>
    </location>
</feature>
<dbReference type="Proteomes" id="UP001165393">
    <property type="component" value="Unassembled WGS sequence"/>
</dbReference>
<comment type="cofactor">
    <cofactor evidence="1">
        <name>(6R)-5,10-methylene-5,6,7,8-tetrahydrofolate</name>
        <dbReference type="ChEBI" id="CHEBI:15636"/>
    </cofactor>
</comment>
<sequence>MYKTSLVWLRRDLRSLDNPALSKACEISDTVYALYLAAPDTWRQHHMAPIQSDLIRRQLDALRDEFNALNIELLVLNAHDFTGQVETLRHVIQVTSAEAVFANRELEVRESARDNEAQSRIGVPFHLSDDRCVIQPGTLKNGGGQPYKVFTPFSKTWVTELMRLGWDCEPRPHPKVLKPIVPVSLEILTEWPYDTGNSSAWDVGSESVLKALRSFSRERAQLYKKHRDLPAIDGTSKLSAYLAIGALSGRQCVARLVADHGAPDTLNEGARTWLNELIWRDFYQHVMVAWPHVVKGKAFKTNYEAISWHNDPMLFDAWCKGQTGFPIVDAAMRQLNQTGWMHNRLRMIVASFLCKDLLIDWRWGEQYFMSRLIDGDFAANNGGWQWAASTGTDAAPYFRIFNPVTQSQRFDPQGVFIRSYVKELASTDDKRVHLASDGQFYNRAVVDHSEQRKLALATYKTALEAEV</sequence>
<dbReference type="PRINTS" id="PR00147">
    <property type="entry name" value="DNAPHOTLYASE"/>
</dbReference>
<name>A0AA41W7J9_9GAMM</name>
<gene>
    <name evidence="16" type="primary">phrB</name>
    <name evidence="16" type="ORF">NAF29_09980</name>
</gene>
<dbReference type="GO" id="GO:0009416">
    <property type="term" value="P:response to light stimulus"/>
    <property type="evidence" value="ECO:0007669"/>
    <property type="project" value="TreeGrafter"/>
</dbReference>
<protein>
    <recommendedName>
        <fullName evidence="4">Deoxyribodipyrimidine photo-lyase</fullName>
        <ecNumber evidence="3">4.1.99.3</ecNumber>
    </recommendedName>
    <alternativeName>
        <fullName evidence="8">DNA photolyase</fullName>
    </alternativeName>
    <alternativeName>
        <fullName evidence="11">Photoreactivating enzyme</fullName>
    </alternativeName>
</protein>
<dbReference type="FunFam" id="1.10.579.10:FF:000003">
    <property type="entry name" value="Deoxyribodipyrimidine photo-lyase"/>
    <property type="match status" value="1"/>
</dbReference>
<keyword evidence="17" id="KW-1185">Reference proteome</keyword>
<dbReference type="EMBL" id="JAMQGP010000003">
    <property type="protein sequence ID" value="MCM2679993.1"/>
    <property type="molecule type" value="Genomic_DNA"/>
</dbReference>
<reference evidence="16 17" key="1">
    <citation type="journal article" date="2013" name="Antonie Van Leeuwenhoek">
        <title>Echinimonas agarilytica gen. nov., sp. nov., a new gammaproteobacterium isolated from the sea urchin Strongylocentrotus intermedius.</title>
        <authorList>
            <person name="Nedashkovskaya O.I."/>
            <person name="Stenkova A.M."/>
            <person name="Zhukova N.V."/>
            <person name="Van Trappen S."/>
            <person name="Lee J.S."/>
            <person name="Kim S.B."/>
        </authorList>
    </citation>
    <scope>NUCLEOTIDE SEQUENCE [LARGE SCALE GENOMIC DNA]</scope>
    <source>
        <strain evidence="16 17">KMM 6351</strain>
    </source>
</reference>
<evidence type="ECO:0000256" key="4">
    <source>
        <dbReference type="ARBA" id="ARBA00014046"/>
    </source>
</evidence>
<dbReference type="SUPFAM" id="SSF48173">
    <property type="entry name" value="Cryptochrome/photolyase FAD-binding domain"/>
    <property type="match status" value="1"/>
</dbReference>
<feature type="binding site" evidence="12">
    <location>
        <position position="223"/>
    </location>
    <ligand>
        <name>FAD</name>
        <dbReference type="ChEBI" id="CHEBI:57692"/>
    </ligand>
</feature>
<comment type="caution">
    <text evidence="16">The sequence shown here is derived from an EMBL/GenBank/DDBJ whole genome shotgun (WGS) entry which is preliminary data.</text>
</comment>
<evidence type="ECO:0000256" key="11">
    <source>
        <dbReference type="ARBA" id="ARBA00083107"/>
    </source>
</evidence>
<keyword evidence="6 12" id="KW-0274">FAD</keyword>
<dbReference type="EC" id="4.1.99.3" evidence="3"/>
<dbReference type="Gene3D" id="1.10.579.10">
    <property type="entry name" value="DNA Cyclobutane Dipyrimidine Photolyase, subunit A, domain 3"/>
    <property type="match status" value="1"/>
</dbReference>
<evidence type="ECO:0000256" key="9">
    <source>
        <dbReference type="ARBA" id="ARBA00033999"/>
    </source>
</evidence>
<comment type="similarity">
    <text evidence="14">Belongs to the DNA photolyase family.</text>
</comment>
<evidence type="ECO:0000256" key="8">
    <source>
        <dbReference type="ARBA" id="ARBA00031671"/>
    </source>
</evidence>
<feature type="binding site" evidence="12">
    <location>
        <position position="273"/>
    </location>
    <ligand>
        <name>FAD</name>
        <dbReference type="ChEBI" id="CHEBI:57692"/>
    </ligand>
</feature>
<feature type="site" description="Electron transfer via tryptophanyl radical" evidence="13">
    <location>
        <position position="308"/>
    </location>
</feature>
<dbReference type="Gene3D" id="1.25.40.80">
    <property type="match status" value="1"/>
</dbReference>
<feature type="binding site" evidence="12">
    <location>
        <begin position="235"/>
        <end position="239"/>
    </location>
    <ligand>
        <name>FAD</name>
        <dbReference type="ChEBI" id="CHEBI:57692"/>
    </ligand>
</feature>
<evidence type="ECO:0000256" key="13">
    <source>
        <dbReference type="PIRSR" id="PIRSR602081-2"/>
    </source>
</evidence>
<dbReference type="Pfam" id="PF03441">
    <property type="entry name" value="FAD_binding_7"/>
    <property type="match status" value="1"/>
</dbReference>
<evidence type="ECO:0000256" key="14">
    <source>
        <dbReference type="RuleBase" id="RU004182"/>
    </source>
</evidence>
<organism evidence="16 17">
    <name type="scientific">Echinimonas agarilytica</name>
    <dbReference type="NCBI Taxonomy" id="1215918"/>
    <lineage>
        <taxon>Bacteria</taxon>
        <taxon>Pseudomonadati</taxon>
        <taxon>Pseudomonadota</taxon>
        <taxon>Gammaproteobacteria</taxon>
        <taxon>Alteromonadales</taxon>
        <taxon>Echinimonadaceae</taxon>
        <taxon>Echinimonas</taxon>
    </lineage>
</organism>
<evidence type="ECO:0000313" key="16">
    <source>
        <dbReference type="EMBL" id="MCM2679993.1"/>
    </source>
</evidence>
<comment type="similarity">
    <text evidence="2">Belongs to the DNA photolyase class-1 family.</text>
</comment>
<keyword evidence="7 14" id="KW-0157">Chromophore</keyword>
<feature type="site" description="Electron transfer via tryptophanyl radical" evidence="13">
    <location>
        <position position="361"/>
    </location>
</feature>
<feature type="binding site" evidence="12">
    <location>
        <begin position="276"/>
        <end position="283"/>
    </location>
    <ligand>
        <name>FAD</name>
        <dbReference type="ChEBI" id="CHEBI:57692"/>
    </ligand>
</feature>
<dbReference type="GO" id="GO:0000719">
    <property type="term" value="P:photoreactive repair"/>
    <property type="evidence" value="ECO:0007669"/>
    <property type="project" value="UniProtKB-ARBA"/>
</dbReference>
<dbReference type="PROSITE" id="PS00394">
    <property type="entry name" value="DNA_PHOTOLYASES_1_1"/>
    <property type="match status" value="1"/>
</dbReference>
<dbReference type="GO" id="GO:0071949">
    <property type="term" value="F:FAD binding"/>
    <property type="evidence" value="ECO:0007669"/>
    <property type="project" value="TreeGrafter"/>
</dbReference>
<evidence type="ECO:0000256" key="2">
    <source>
        <dbReference type="ARBA" id="ARBA00005862"/>
    </source>
</evidence>
<evidence type="ECO:0000256" key="7">
    <source>
        <dbReference type="ARBA" id="ARBA00022991"/>
    </source>
</evidence>
<dbReference type="InterPro" id="IPR014729">
    <property type="entry name" value="Rossmann-like_a/b/a_fold"/>
</dbReference>
<evidence type="ECO:0000256" key="1">
    <source>
        <dbReference type="ARBA" id="ARBA00001932"/>
    </source>
</evidence>
<dbReference type="InterPro" id="IPR018394">
    <property type="entry name" value="DNA_photolyase_1_CS_C"/>
</dbReference>
<dbReference type="GO" id="GO:0003677">
    <property type="term" value="F:DNA binding"/>
    <property type="evidence" value="ECO:0007669"/>
    <property type="project" value="TreeGrafter"/>
</dbReference>
<accession>A0AA41W7J9</accession>
<evidence type="ECO:0000256" key="5">
    <source>
        <dbReference type="ARBA" id="ARBA00022630"/>
    </source>
</evidence>
<dbReference type="PANTHER" id="PTHR11455:SF9">
    <property type="entry name" value="CRYPTOCHROME CIRCADIAN CLOCK 5 ISOFORM X1"/>
    <property type="match status" value="1"/>
</dbReference>
<feature type="binding site" evidence="12">
    <location>
        <begin position="374"/>
        <end position="376"/>
    </location>
    <ligand>
        <name>FAD</name>
        <dbReference type="ChEBI" id="CHEBI:57692"/>
    </ligand>
</feature>
<dbReference type="PANTHER" id="PTHR11455">
    <property type="entry name" value="CRYPTOCHROME"/>
    <property type="match status" value="1"/>
</dbReference>
<comment type="cofactor">
    <cofactor evidence="12">
        <name>FAD</name>
        <dbReference type="ChEBI" id="CHEBI:57692"/>
    </cofactor>
    <text evidence="12">Binds 1 FAD per subunit.</text>
</comment>
<dbReference type="SUPFAM" id="SSF52425">
    <property type="entry name" value="Cryptochrome/photolyase, N-terminal domain"/>
    <property type="match status" value="1"/>
</dbReference>
<dbReference type="RefSeq" id="WP_251261402.1">
    <property type="nucleotide sequence ID" value="NZ_JAMQGP010000003.1"/>
</dbReference>
<comment type="function">
    <text evidence="10">Involved in repair of UV radiation-induced DNA damage. Catalyzes the light-dependent monomerization (300-600 nm) of cyclobutyl pyrimidine dimers (in cis-syn configuration), which are formed between adjacent bases on the same DNA strand upon exposure to ultraviolet radiation.</text>
</comment>
<dbReference type="InterPro" id="IPR005101">
    <property type="entry name" value="Cryptochr/Photolyase_FAD-bd"/>
</dbReference>
<dbReference type="InterPro" id="IPR036155">
    <property type="entry name" value="Crypto/Photolyase_N_sf"/>
</dbReference>
<dbReference type="InterPro" id="IPR002081">
    <property type="entry name" value="Cryptochrome/DNA_photolyase_1"/>
</dbReference>
<dbReference type="Gene3D" id="3.40.50.620">
    <property type="entry name" value="HUPs"/>
    <property type="match status" value="1"/>
</dbReference>
<evidence type="ECO:0000256" key="3">
    <source>
        <dbReference type="ARBA" id="ARBA00013149"/>
    </source>
</evidence>
<keyword evidence="5 12" id="KW-0285">Flavoprotein</keyword>
<dbReference type="NCBIfam" id="NF007955">
    <property type="entry name" value="PRK10674.1"/>
    <property type="match status" value="1"/>
</dbReference>
<dbReference type="AlphaFoldDB" id="A0AA41W7J9"/>
<evidence type="ECO:0000259" key="15">
    <source>
        <dbReference type="PROSITE" id="PS51645"/>
    </source>
</evidence>
<feature type="site" description="Electron transfer via tryptophanyl radical" evidence="13">
    <location>
        <position position="384"/>
    </location>
</feature>
<dbReference type="PROSITE" id="PS00691">
    <property type="entry name" value="DNA_PHOTOLYASES_1_2"/>
    <property type="match status" value="1"/>
</dbReference>
<dbReference type="PROSITE" id="PS51645">
    <property type="entry name" value="PHR_CRY_ALPHA_BETA"/>
    <property type="match status" value="1"/>
</dbReference>
<dbReference type="InterPro" id="IPR036134">
    <property type="entry name" value="Crypto/Photolyase_FAD-like_sf"/>
</dbReference>
<proteinExistence type="inferred from homology"/>
<evidence type="ECO:0000313" key="17">
    <source>
        <dbReference type="Proteomes" id="UP001165393"/>
    </source>
</evidence>
<comment type="catalytic activity">
    <reaction evidence="9">
        <text>cyclobutadipyrimidine (in DNA) = 2 pyrimidine residues (in DNA).</text>
        <dbReference type="EC" id="4.1.99.3"/>
    </reaction>
</comment>
<evidence type="ECO:0000256" key="12">
    <source>
        <dbReference type="PIRSR" id="PIRSR602081-1"/>
    </source>
</evidence>
<dbReference type="InterPro" id="IPR006050">
    <property type="entry name" value="DNA_photolyase_N"/>
</dbReference>
<dbReference type="GO" id="GO:0003904">
    <property type="term" value="F:deoxyribodipyrimidine photo-lyase activity"/>
    <property type="evidence" value="ECO:0007669"/>
    <property type="project" value="UniProtKB-EC"/>
</dbReference>
<dbReference type="Pfam" id="PF00875">
    <property type="entry name" value="DNA_photolyase"/>
    <property type="match status" value="1"/>
</dbReference>